<dbReference type="OrthoDB" id="5055014at2759"/>
<dbReference type="VEuPathDB" id="FungiDB:yc1106_01670"/>
<keyword evidence="2" id="KW-1185">Reference proteome</keyword>
<evidence type="ECO:0000313" key="2">
    <source>
        <dbReference type="Proteomes" id="UP001056012"/>
    </source>
</evidence>
<dbReference type="EMBL" id="CP089274">
    <property type="protein sequence ID" value="USP74396.1"/>
    <property type="molecule type" value="Genomic_DNA"/>
</dbReference>
<name>A0A9Q8Z1J3_CURCL</name>
<proteinExistence type="predicted"/>
<protein>
    <submittedName>
        <fullName evidence="1">Tetratricopeptide repeat protein 1</fullName>
    </submittedName>
</protein>
<accession>A0A9Q8Z1J3</accession>
<reference evidence="1" key="1">
    <citation type="submission" date="2021-12" db="EMBL/GenBank/DDBJ databases">
        <title>Curvularia clavata genome.</title>
        <authorList>
            <person name="Cao Y."/>
        </authorList>
    </citation>
    <scope>NUCLEOTIDE SEQUENCE</scope>
    <source>
        <strain evidence="1">Yc1106</strain>
    </source>
</reference>
<dbReference type="AlphaFoldDB" id="A0A9Q8Z1J3"/>
<sequence>MIRIHPAEHEFDPTITHSFLQSYLIIHTIPWLRSTLRSSILKWHLLSLLQGIFCFSSPPPSPTDTDIPETERHNGIPYVKLNSEYHHCLRKSWTNDPKELYLEYCFDPRLDINLAKDFNVDGLCPVVRAINDDRFILRDANKQYYLWDAWSGKLLRFWETWTEGFASKEELVSGLVCNITWAEMETDVIHC</sequence>
<organism evidence="1 2">
    <name type="scientific">Curvularia clavata</name>
    <dbReference type="NCBI Taxonomy" id="95742"/>
    <lineage>
        <taxon>Eukaryota</taxon>
        <taxon>Fungi</taxon>
        <taxon>Dikarya</taxon>
        <taxon>Ascomycota</taxon>
        <taxon>Pezizomycotina</taxon>
        <taxon>Dothideomycetes</taxon>
        <taxon>Pleosporomycetidae</taxon>
        <taxon>Pleosporales</taxon>
        <taxon>Pleosporineae</taxon>
        <taxon>Pleosporaceae</taxon>
        <taxon>Curvularia</taxon>
    </lineage>
</organism>
<dbReference type="Proteomes" id="UP001056012">
    <property type="component" value="Chromosome 1"/>
</dbReference>
<gene>
    <name evidence="1" type="ORF">yc1106_01670</name>
</gene>
<evidence type="ECO:0000313" key="1">
    <source>
        <dbReference type="EMBL" id="USP74396.1"/>
    </source>
</evidence>